<name>A0A023BV74_9FLAO</name>
<dbReference type="Proteomes" id="UP000023541">
    <property type="component" value="Unassembled WGS sequence"/>
</dbReference>
<sequence>MRHFIITVIFLLLGLIVLGQAEPSPAQPPQIFPTSPEAASLGKYGEIPVNLSTGRINHSIPLYTINEAGFSLPISLSYNPDGADL</sequence>
<accession>A0A023BV74</accession>
<gene>
    <name evidence="1" type="ORF">ATO12_13410</name>
</gene>
<dbReference type="eggNOG" id="COG3209">
    <property type="taxonomic scope" value="Bacteria"/>
</dbReference>
<evidence type="ECO:0000313" key="2">
    <source>
        <dbReference type="Proteomes" id="UP000023541"/>
    </source>
</evidence>
<organism evidence="1 2">
    <name type="scientific">Aquimarina atlantica</name>
    <dbReference type="NCBI Taxonomy" id="1317122"/>
    <lineage>
        <taxon>Bacteria</taxon>
        <taxon>Pseudomonadati</taxon>
        <taxon>Bacteroidota</taxon>
        <taxon>Flavobacteriia</taxon>
        <taxon>Flavobacteriales</taxon>
        <taxon>Flavobacteriaceae</taxon>
        <taxon>Aquimarina</taxon>
    </lineage>
</organism>
<keyword evidence="2" id="KW-1185">Reference proteome</keyword>
<dbReference type="AlphaFoldDB" id="A0A023BV74"/>
<dbReference type="RefSeq" id="WP_131248799.1">
    <property type="nucleotide sequence ID" value="NZ_AQRA01000004.1"/>
</dbReference>
<comment type="caution">
    <text evidence="1">The sequence shown here is derived from an EMBL/GenBank/DDBJ whole genome shotgun (WGS) entry which is preliminary data.</text>
</comment>
<protein>
    <submittedName>
        <fullName evidence="1">Uncharacterized protein</fullName>
    </submittedName>
</protein>
<evidence type="ECO:0000313" key="1">
    <source>
        <dbReference type="EMBL" id="EZH73880.1"/>
    </source>
</evidence>
<proteinExistence type="predicted"/>
<dbReference type="STRING" id="1317122.ATO12_13410"/>
<reference evidence="1 2" key="1">
    <citation type="submission" date="2014-04" db="EMBL/GenBank/DDBJ databases">
        <title>Aquimarina sp. 22II-S11-z7 Genome Sequencing.</title>
        <authorList>
            <person name="Lai Q."/>
        </authorList>
    </citation>
    <scope>NUCLEOTIDE SEQUENCE [LARGE SCALE GENOMIC DNA]</scope>
    <source>
        <strain evidence="1 2">22II-S11-z7</strain>
    </source>
</reference>
<dbReference type="OrthoDB" id="9814627at2"/>
<dbReference type="EMBL" id="AQRA01000004">
    <property type="protein sequence ID" value="EZH73880.1"/>
    <property type="molecule type" value="Genomic_DNA"/>
</dbReference>